<proteinExistence type="predicted"/>
<name>A0A0B6Y0J8_9EUPU</name>
<evidence type="ECO:0000256" key="1">
    <source>
        <dbReference type="SAM" id="MobiDB-lite"/>
    </source>
</evidence>
<feature type="non-terminal residue" evidence="2">
    <location>
        <position position="1"/>
    </location>
</feature>
<feature type="region of interest" description="Disordered" evidence="1">
    <location>
        <begin position="1"/>
        <end position="47"/>
    </location>
</feature>
<reference evidence="2" key="1">
    <citation type="submission" date="2014-12" db="EMBL/GenBank/DDBJ databases">
        <title>Insight into the proteome of Arion vulgaris.</title>
        <authorList>
            <person name="Aradska J."/>
            <person name="Bulat T."/>
            <person name="Smidak R."/>
            <person name="Sarate P."/>
            <person name="Gangsoo J."/>
            <person name="Sialana F."/>
            <person name="Bilban M."/>
            <person name="Lubec G."/>
        </authorList>
    </citation>
    <scope>NUCLEOTIDE SEQUENCE</scope>
    <source>
        <tissue evidence="2">Skin</tissue>
    </source>
</reference>
<organism evidence="2">
    <name type="scientific">Arion vulgaris</name>
    <dbReference type="NCBI Taxonomy" id="1028688"/>
    <lineage>
        <taxon>Eukaryota</taxon>
        <taxon>Metazoa</taxon>
        <taxon>Spiralia</taxon>
        <taxon>Lophotrochozoa</taxon>
        <taxon>Mollusca</taxon>
        <taxon>Gastropoda</taxon>
        <taxon>Heterobranchia</taxon>
        <taxon>Euthyneura</taxon>
        <taxon>Panpulmonata</taxon>
        <taxon>Eupulmonata</taxon>
        <taxon>Stylommatophora</taxon>
        <taxon>Helicina</taxon>
        <taxon>Arionoidea</taxon>
        <taxon>Arionidae</taxon>
        <taxon>Arion</taxon>
    </lineage>
</organism>
<feature type="non-terminal residue" evidence="2">
    <location>
        <position position="70"/>
    </location>
</feature>
<dbReference type="EMBL" id="HACG01002783">
    <property type="protein sequence ID" value="CEK49648.1"/>
    <property type="molecule type" value="Transcribed_RNA"/>
</dbReference>
<accession>A0A0B6Y0J8</accession>
<gene>
    <name evidence="2" type="primary">ORF8424</name>
</gene>
<evidence type="ECO:0000313" key="2">
    <source>
        <dbReference type="EMBL" id="CEK49648.1"/>
    </source>
</evidence>
<sequence length="70" mass="7441">AKATKLVEAQKKKEDEAAAAAAAVAEGKEAPKTTSQPETVVDEGPESVTKEVITDLTITETVPYVFEHDK</sequence>
<dbReference type="AlphaFoldDB" id="A0A0B6Y0J8"/>
<protein>
    <submittedName>
        <fullName evidence="2">Uncharacterized protein</fullName>
    </submittedName>
</protein>